<keyword evidence="4 6" id="KW-1133">Transmembrane helix</keyword>
<evidence type="ECO:0000313" key="8">
    <source>
        <dbReference type="EMBL" id="PWN28123.1"/>
    </source>
</evidence>
<evidence type="ECO:0000259" key="7">
    <source>
        <dbReference type="SMART" id="SM00014"/>
    </source>
</evidence>
<keyword evidence="8" id="KW-0575">Peroxidase</keyword>
<feature type="transmembrane region" description="Helical" evidence="6">
    <location>
        <begin position="97"/>
        <end position="118"/>
    </location>
</feature>
<feature type="transmembrane region" description="Helical" evidence="6">
    <location>
        <begin position="66"/>
        <end position="91"/>
    </location>
</feature>
<comment type="subcellular location">
    <subcellularLocation>
        <location evidence="1">Membrane</location>
        <topology evidence="1">Multi-pass membrane protein</topology>
    </subcellularLocation>
</comment>
<dbReference type="GO" id="GO:0016020">
    <property type="term" value="C:membrane"/>
    <property type="evidence" value="ECO:0007669"/>
    <property type="project" value="UniProtKB-SubCell"/>
</dbReference>
<comment type="similarity">
    <text evidence="2">Belongs to the PA-phosphatase related phosphoesterase family.</text>
</comment>
<evidence type="ECO:0000256" key="4">
    <source>
        <dbReference type="ARBA" id="ARBA00022989"/>
    </source>
</evidence>
<reference evidence="8 9" key="1">
    <citation type="journal article" date="2018" name="Mol. Biol. Evol.">
        <title>Broad Genomic Sampling Reveals a Smut Pathogenic Ancestry of the Fungal Clade Ustilaginomycotina.</title>
        <authorList>
            <person name="Kijpornyongpan T."/>
            <person name="Mondo S.J."/>
            <person name="Barry K."/>
            <person name="Sandor L."/>
            <person name="Lee J."/>
            <person name="Lipzen A."/>
            <person name="Pangilinan J."/>
            <person name="LaButti K."/>
            <person name="Hainaut M."/>
            <person name="Henrissat B."/>
            <person name="Grigoriev I.V."/>
            <person name="Spatafora J.W."/>
            <person name="Aime M.C."/>
        </authorList>
    </citation>
    <scope>NUCLEOTIDE SEQUENCE [LARGE SCALE GENOMIC DNA]</scope>
    <source>
        <strain evidence="8 9">MCA 5214</strain>
    </source>
</reference>
<feature type="transmembrane region" description="Helical" evidence="6">
    <location>
        <begin position="202"/>
        <end position="220"/>
    </location>
</feature>
<dbReference type="Gene3D" id="1.20.144.10">
    <property type="entry name" value="Phosphatidic acid phosphatase type 2/haloperoxidase"/>
    <property type="match status" value="1"/>
</dbReference>
<dbReference type="PANTHER" id="PTHR10165">
    <property type="entry name" value="LIPID PHOSPHATE PHOSPHATASE"/>
    <property type="match status" value="1"/>
</dbReference>
<feature type="non-terminal residue" evidence="8">
    <location>
        <position position="1"/>
    </location>
</feature>
<dbReference type="InterPro" id="IPR036938">
    <property type="entry name" value="PAP2/HPO_sf"/>
</dbReference>
<dbReference type="SMART" id="SM00014">
    <property type="entry name" value="acidPPc"/>
    <property type="match status" value="1"/>
</dbReference>
<dbReference type="EMBL" id="KZ819666">
    <property type="protein sequence ID" value="PWN28123.1"/>
    <property type="molecule type" value="Genomic_DNA"/>
</dbReference>
<dbReference type="RefSeq" id="XP_025362735.1">
    <property type="nucleotide sequence ID" value="XM_025504043.1"/>
</dbReference>
<name>A0A316UW22_9BASI</name>
<feature type="transmembrane region" description="Helical" evidence="6">
    <location>
        <begin position="26"/>
        <end position="45"/>
    </location>
</feature>
<sequence length="272" mass="30134">LQWSKGKTKTSSRRRLQLVVSYAPDWILTLLLAGMLAFLDTAHGFRREFSLTDPSLQHTYAEHQRVPMWLLVLLAVIVPICIQALISLVVARSFWDFHASLLGLVVTHALTVTTTTIIKISVGRPRPDLIDRCQPRAGATNAPIYGLVTDAICTNPLNEHLVSDGFRSFPSGHSSAAFAGLTFLSLYLGGKFHLFGRKGHAGVSWIVWLPMLGATMIAVSRTMDYRHHATDVIAGGILGAGVAVGTYFLYYPSLWDSRCHKPWAPRVPRYRL</sequence>
<dbReference type="Pfam" id="PF01569">
    <property type="entry name" value="PAP2"/>
    <property type="match status" value="1"/>
</dbReference>
<dbReference type="Proteomes" id="UP000245884">
    <property type="component" value="Unassembled WGS sequence"/>
</dbReference>
<feature type="transmembrane region" description="Helical" evidence="6">
    <location>
        <begin position="176"/>
        <end position="196"/>
    </location>
</feature>
<dbReference type="SUPFAM" id="SSF48317">
    <property type="entry name" value="Acid phosphatase/Vanadium-dependent haloperoxidase"/>
    <property type="match status" value="1"/>
</dbReference>
<evidence type="ECO:0000256" key="5">
    <source>
        <dbReference type="ARBA" id="ARBA00023136"/>
    </source>
</evidence>
<dbReference type="CDD" id="cd03390">
    <property type="entry name" value="PAP2_containing_1_like"/>
    <property type="match status" value="1"/>
</dbReference>
<evidence type="ECO:0000313" key="9">
    <source>
        <dbReference type="Proteomes" id="UP000245884"/>
    </source>
</evidence>
<evidence type="ECO:0000256" key="1">
    <source>
        <dbReference type="ARBA" id="ARBA00004141"/>
    </source>
</evidence>
<feature type="domain" description="Phosphatidic acid phosphatase type 2/haloperoxidase" evidence="7">
    <location>
        <begin position="101"/>
        <end position="247"/>
    </location>
</feature>
<evidence type="ECO:0000256" key="3">
    <source>
        <dbReference type="ARBA" id="ARBA00022692"/>
    </source>
</evidence>
<feature type="non-terminal residue" evidence="8">
    <location>
        <position position="272"/>
    </location>
</feature>
<dbReference type="STRING" id="1569628.A0A316UW22"/>
<dbReference type="GO" id="GO:0006644">
    <property type="term" value="P:phospholipid metabolic process"/>
    <property type="evidence" value="ECO:0007669"/>
    <property type="project" value="InterPro"/>
</dbReference>
<proteinExistence type="inferred from homology"/>
<dbReference type="AlphaFoldDB" id="A0A316UW22"/>
<gene>
    <name evidence="8" type="ORF">BDZ90DRAFT_209358</name>
</gene>
<accession>A0A316UW22</accession>
<dbReference type="GO" id="GO:0008195">
    <property type="term" value="F:phosphatidate phosphatase activity"/>
    <property type="evidence" value="ECO:0007669"/>
    <property type="project" value="TreeGrafter"/>
</dbReference>
<evidence type="ECO:0000256" key="6">
    <source>
        <dbReference type="SAM" id="Phobius"/>
    </source>
</evidence>
<dbReference type="InterPro" id="IPR000326">
    <property type="entry name" value="PAP2/HPO"/>
</dbReference>
<dbReference type="InterPro" id="IPR043216">
    <property type="entry name" value="PAP-like"/>
</dbReference>
<dbReference type="PANTHER" id="PTHR10165:SF35">
    <property type="entry name" value="RE23632P"/>
    <property type="match status" value="1"/>
</dbReference>
<keyword evidence="9" id="KW-1185">Reference proteome</keyword>
<dbReference type="GeneID" id="37025866"/>
<protein>
    <submittedName>
        <fullName evidence="8">Acid phosphatase/Vanadium-dependent haloperoxidase</fullName>
    </submittedName>
</protein>
<dbReference type="GO" id="GO:0046839">
    <property type="term" value="P:phospholipid dephosphorylation"/>
    <property type="evidence" value="ECO:0007669"/>
    <property type="project" value="TreeGrafter"/>
</dbReference>
<evidence type="ECO:0000256" key="2">
    <source>
        <dbReference type="ARBA" id="ARBA00008816"/>
    </source>
</evidence>
<keyword evidence="5 6" id="KW-0472">Membrane</keyword>
<feature type="transmembrane region" description="Helical" evidence="6">
    <location>
        <begin position="232"/>
        <end position="250"/>
    </location>
</feature>
<keyword evidence="8" id="KW-0560">Oxidoreductase</keyword>
<dbReference type="GO" id="GO:0004601">
    <property type="term" value="F:peroxidase activity"/>
    <property type="evidence" value="ECO:0007669"/>
    <property type="project" value="UniProtKB-KW"/>
</dbReference>
<dbReference type="OrthoDB" id="8907274at2759"/>
<keyword evidence="3 6" id="KW-0812">Transmembrane</keyword>
<organism evidence="8 9">
    <name type="scientific">Jaminaea rosea</name>
    <dbReference type="NCBI Taxonomy" id="1569628"/>
    <lineage>
        <taxon>Eukaryota</taxon>
        <taxon>Fungi</taxon>
        <taxon>Dikarya</taxon>
        <taxon>Basidiomycota</taxon>
        <taxon>Ustilaginomycotina</taxon>
        <taxon>Exobasidiomycetes</taxon>
        <taxon>Microstromatales</taxon>
        <taxon>Microstromatales incertae sedis</taxon>
        <taxon>Jaminaea</taxon>
    </lineage>
</organism>